<reference evidence="1 2" key="1">
    <citation type="submission" date="2018-08" db="EMBL/GenBank/DDBJ databases">
        <title>A genome reference for cultivated species of the human gut microbiota.</title>
        <authorList>
            <person name="Zou Y."/>
            <person name="Xue W."/>
            <person name="Luo G."/>
        </authorList>
    </citation>
    <scope>NUCLEOTIDE SEQUENCE [LARGE SCALE GENOMIC DNA]</scope>
    <source>
        <strain evidence="1 2">AM07-24</strain>
    </source>
</reference>
<accession>A0A415DW19</accession>
<dbReference type="Gene3D" id="3.40.50.300">
    <property type="entry name" value="P-loop containing nucleotide triphosphate hydrolases"/>
    <property type="match status" value="1"/>
</dbReference>
<dbReference type="Proteomes" id="UP000284841">
    <property type="component" value="Unassembled WGS sequence"/>
</dbReference>
<sequence>MKQILTELLKNKKNFVFVGEAGSGKSEIAINFAIQLARLSDKPVHFFDVDQTKPLFRSRDVKEKLQEENVTFHYEEQFFDAPTIVGGVREHLMDENVIVVIDVGGDHLGARLIGGFAPLLNREFTQNFFVINSYRPWSKDLVAIDGTMARVLGMAHIELANVSIMSNPNVGLTTTAEEAIRGNDKVKALIDEYLSIDYMCAREEICPDIEDKVEVPLLPIKLYLTYEWNE</sequence>
<evidence type="ECO:0008006" key="3">
    <source>
        <dbReference type="Google" id="ProtNLM"/>
    </source>
</evidence>
<dbReference type="EMBL" id="QRMS01000006">
    <property type="protein sequence ID" value="RHJ84687.1"/>
    <property type="molecule type" value="Genomic_DNA"/>
</dbReference>
<keyword evidence="2" id="KW-1185">Reference proteome</keyword>
<dbReference type="GeneID" id="83003696"/>
<comment type="caution">
    <text evidence="1">The sequence shown here is derived from an EMBL/GenBank/DDBJ whole genome shotgun (WGS) entry which is preliminary data.</text>
</comment>
<evidence type="ECO:0000313" key="1">
    <source>
        <dbReference type="EMBL" id="RHJ84687.1"/>
    </source>
</evidence>
<dbReference type="SUPFAM" id="SSF52540">
    <property type="entry name" value="P-loop containing nucleoside triphosphate hydrolases"/>
    <property type="match status" value="2"/>
</dbReference>
<name>A0A415DW19_9FIRM</name>
<dbReference type="OrthoDB" id="9779501at2"/>
<proteinExistence type="predicted"/>
<protein>
    <recommendedName>
        <fullName evidence="3">CobQ/CobB/MinD/ParA nucleotide binding domain-containing protein</fullName>
    </recommendedName>
</protein>
<dbReference type="InterPro" id="IPR027417">
    <property type="entry name" value="P-loop_NTPase"/>
</dbReference>
<dbReference type="STRING" id="1776384.GCA_900086585_01316"/>
<dbReference type="RefSeq" id="WP_067535442.1">
    <property type="nucleotide sequence ID" value="NZ_AP025567.1"/>
</dbReference>
<evidence type="ECO:0000313" key="2">
    <source>
        <dbReference type="Proteomes" id="UP000284841"/>
    </source>
</evidence>
<dbReference type="AlphaFoldDB" id="A0A415DW19"/>
<organism evidence="1 2">
    <name type="scientific">Emergencia timonensis</name>
    <dbReference type="NCBI Taxonomy" id="1776384"/>
    <lineage>
        <taxon>Bacteria</taxon>
        <taxon>Bacillati</taxon>
        <taxon>Bacillota</taxon>
        <taxon>Clostridia</taxon>
        <taxon>Peptostreptococcales</taxon>
        <taxon>Anaerovoracaceae</taxon>
        <taxon>Emergencia</taxon>
    </lineage>
</organism>
<gene>
    <name evidence="1" type="ORF">DW099_17090</name>
</gene>